<dbReference type="AlphaFoldDB" id="A0ABD1ZJI4"/>
<evidence type="ECO:0000313" key="1">
    <source>
        <dbReference type="EMBL" id="KAL2651617.1"/>
    </source>
</evidence>
<comment type="caution">
    <text evidence="1">The sequence shown here is derived from an EMBL/GenBank/DDBJ whole genome shotgun (WGS) entry which is preliminary data.</text>
</comment>
<name>A0ABD1ZJI4_9MARC</name>
<organism evidence="1 2">
    <name type="scientific">Riccia fluitans</name>
    <dbReference type="NCBI Taxonomy" id="41844"/>
    <lineage>
        <taxon>Eukaryota</taxon>
        <taxon>Viridiplantae</taxon>
        <taxon>Streptophyta</taxon>
        <taxon>Embryophyta</taxon>
        <taxon>Marchantiophyta</taxon>
        <taxon>Marchantiopsida</taxon>
        <taxon>Marchantiidae</taxon>
        <taxon>Marchantiales</taxon>
        <taxon>Ricciaceae</taxon>
        <taxon>Riccia</taxon>
    </lineage>
</organism>
<dbReference type="Proteomes" id="UP001605036">
    <property type="component" value="Unassembled WGS sequence"/>
</dbReference>
<gene>
    <name evidence="1" type="ORF">R1flu_019745</name>
</gene>
<reference evidence="1 2" key="1">
    <citation type="submission" date="2024-09" db="EMBL/GenBank/DDBJ databases">
        <title>Chromosome-scale assembly of Riccia fluitans.</title>
        <authorList>
            <person name="Paukszto L."/>
            <person name="Sawicki J."/>
            <person name="Karawczyk K."/>
            <person name="Piernik-Szablinska J."/>
            <person name="Szczecinska M."/>
            <person name="Mazdziarz M."/>
        </authorList>
    </citation>
    <scope>NUCLEOTIDE SEQUENCE [LARGE SCALE GENOMIC DNA]</scope>
    <source>
        <strain evidence="1">Rf_01</strain>
        <tissue evidence="1">Aerial parts of the thallus</tissue>
    </source>
</reference>
<evidence type="ECO:0000313" key="2">
    <source>
        <dbReference type="Proteomes" id="UP001605036"/>
    </source>
</evidence>
<accession>A0ABD1ZJI4</accession>
<dbReference type="EMBL" id="JBHFFA010000001">
    <property type="protein sequence ID" value="KAL2651617.1"/>
    <property type="molecule type" value="Genomic_DNA"/>
</dbReference>
<sequence>MWASRFRAGATFRDGGAMRVPRLGARVTQGLGARVGVWASWDRDRVPHFGAWAPCARCHISGHRSRVLRHRHHGVKTQGWDRGATWSEWDAMESGRGAVGRGGAPRGRGGMP</sequence>
<proteinExistence type="predicted"/>
<keyword evidence="2" id="KW-1185">Reference proteome</keyword>
<protein>
    <submittedName>
        <fullName evidence="1">Uncharacterized protein</fullName>
    </submittedName>
</protein>